<accession>A0A2V0QHR5</accession>
<evidence type="ECO:0000313" key="2">
    <source>
        <dbReference type="EMBL" id="GBH12676.1"/>
    </source>
</evidence>
<sequence>MLAGHKHLDHFVKRRHAPSLINKPRQQQPELTVERIDLTDRLDAWMVLGHPTAVAQSGFSGVASACVNLRQTKAHCYDS</sequence>
<name>A0A2V0QHR5_PSESF</name>
<comment type="caution">
    <text evidence="2">The sequence shown here is derived from an EMBL/GenBank/DDBJ whole genome shotgun (WGS) entry which is preliminary data.</text>
</comment>
<dbReference type="AlphaFoldDB" id="A0A2V0QHR5"/>
<feature type="compositionally biased region" description="Basic residues" evidence="1">
    <location>
        <begin position="1"/>
        <end position="17"/>
    </location>
</feature>
<organism evidence="2 3">
    <name type="scientific">Pseudomonas syringae pv. actinidiae</name>
    <dbReference type="NCBI Taxonomy" id="103796"/>
    <lineage>
        <taxon>Bacteria</taxon>
        <taxon>Pseudomonadati</taxon>
        <taxon>Pseudomonadota</taxon>
        <taxon>Gammaproteobacteria</taxon>
        <taxon>Pseudomonadales</taxon>
        <taxon>Pseudomonadaceae</taxon>
        <taxon>Pseudomonas</taxon>
        <taxon>Pseudomonas syringae</taxon>
    </lineage>
</organism>
<dbReference type="Proteomes" id="UP000247480">
    <property type="component" value="Unassembled WGS sequence"/>
</dbReference>
<evidence type="ECO:0000256" key="1">
    <source>
        <dbReference type="SAM" id="MobiDB-lite"/>
    </source>
</evidence>
<gene>
    <name evidence="2" type="ORF">KPSA1_06147</name>
</gene>
<protein>
    <submittedName>
        <fullName evidence="2">Peptide deformylase</fullName>
    </submittedName>
</protein>
<proteinExistence type="predicted"/>
<feature type="region of interest" description="Disordered" evidence="1">
    <location>
        <begin position="1"/>
        <end position="28"/>
    </location>
</feature>
<dbReference type="EMBL" id="BGJZ01000316">
    <property type="protein sequence ID" value="GBH12676.1"/>
    <property type="molecule type" value="Genomic_DNA"/>
</dbReference>
<reference evidence="2 3" key="1">
    <citation type="submission" date="2018-04" db="EMBL/GenBank/DDBJ databases">
        <title>Draft genome sequence of Pseudomonas syringae pv. actinidiae biovar 1 strains isolated from kiwifruit in Kagawa prefecture.</title>
        <authorList>
            <person name="Tabuchi M."/>
            <person name="Saito M."/>
            <person name="Fujiwara S."/>
            <person name="Sasa N."/>
            <person name="Akimitsu K."/>
            <person name="Gomi K."/>
            <person name="Konishi-Sugita S."/>
            <person name="Hamano K."/>
            <person name="Kataoka I."/>
        </authorList>
    </citation>
    <scope>NUCLEOTIDE SEQUENCE [LARGE SCALE GENOMIC DNA]</scope>
    <source>
        <strain evidence="2 3">MAFF212206</strain>
    </source>
</reference>
<evidence type="ECO:0000313" key="3">
    <source>
        <dbReference type="Proteomes" id="UP000247480"/>
    </source>
</evidence>